<feature type="region of interest" description="Disordered" evidence="1">
    <location>
        <begin position="231"/>
        <end position="472"/>
    </location>
</feature>
<feature type="region of interest" description="Disordered" evidence="1">
    <location>
        <begin position="628"/>
        <end position="665"/>
    </location>
</feature>
<reference evidence="2" key="2">
    <citation type="submission" date="2025-08" db="UniProtKB">
        <authorList>
            <consortium name="Ensembl"/>
        </authorList>
    </citation>
    <scope>IDENTIFICATION</scope>
    <source>
        <strain evidence="2">broiler</strain>
    </source>
</reference>
<dbReference type="InterPro" id="IPR035979">
    <property type="entry name" value="RBD_domain_sf"/>
</dbReference>
<accession>A0A8V0Z314</accession>
<feature type="compositionally biased region" description="Polar residues" evidence="1">
    <location>
        <begin position="252"/>
        <end position="262"/>
    </location>
</feature>
<evidence type="ECO:0000313" key="2">
    <source>
        <dbReference type="Ensembl" id="ENSGALP00010025474.1"/>
    </source>
</evidence>
<dbReference type="GlyGen" id="A0A8V0Z314">
    <property type="glycosylation" value="2 sites"/>
</dbReference>
<sequence length="665" mass="70702">MMKNKSPPGRGSLAQPQPIARISRCASRWHHRGMGTVAVTLLSLAGGGGTMEAEGSRVRRRKPDMALYVPKARRERAAQEAAASHREPEKQRPALDIPKGGSEGQRRSPGARTHVGRAAGRESKAGATEPRAASAGDRQAAGASPTVQEPSLEPAAAQPPGRASRDAGHGEHSHGVRTVPDPLGAHPVAASEHRGDPDVCNDGVMAAELSTVRRTELGNVMELLGDSSLGAATERSGCTEQGALQQAGEGNVDSTPQLSWESVKSHEEERERDESVLAGQSEGCSTDPEEERQGGSAVAAPGGAACEAGTGDTPAFLGWDMGSTSQLLPEHVEQLPPSKEQASAGAGHDGEEGVLVPDGSSELGAGEEMSCTGGTESGSGETESGSGDGDPLGSPQPPKPLELLCHGIEQLSPGSWAEEPARADEDEGWQRQHREEEEDEEGCPHGSSLKPSQPGAGTPSSPGGAESWDALFNDDGDCLDPRLLEELSGGSERQQSLQEPRFNYYGAEPAAPDLSDAELPHVIEIYDFPPDFRTEDLMRIFCSYQKKGFDIKWVDDTHALGIFSSPITARDALSTKHLMVKTRPLSQGTRAAKAKARAYADFLQPAKERPETSAALARRLVIGALGVRSSQTPAQRDAERRKLQEARERKRLENKQREDAWEGRE</sequence>
<protein>
    <submittedName>
        <fullName evidence="2">R3H domain and coiled-coil containing 1 like</fullName>
    </submittedName>
</protein>
<dbReference type="Ensembl" id="ENSGALT00010042984.1">
    <property type="protein sequence ID" value="ENSGALP00010025474.1"/>
    <property type="gene ID" value="ENSGALG00010017790.1"/>
</dbReference>
<dbReference type="InterPro" id="IPR012677">
    <property type="entry name" value="Nucleotide-bd_a/b_plait_sf"/>
</dbReference>
<dbReference type="InterPro" id="IPR039884">
    <property type="entry name" value="R3HC1/R3HCL"/>
</dbReference>
<feature type="compositionally biased region" description="Low complexity" evidence="1">
    <location>
        <begin position="131"/>
        <end position="144"/>
    </location>
</feature>
<reference evidence="2" key="3">
    <citation type="submission" date="2025-09" db="UniProtKB">
        <authorList>
            <consortium name="Ensembl"/>
        </authorList>
    </citation>
    <scope>IDENTIFICATION</scope>
    <source>
        <strain evidence="2">broiler</strain>
    </source>
</reference>
<dbReference type="Gene3D" id="3.30.70.330">
    <property type="match status" value="1"/>
</dbReference>
<dbReference type="GO" id="GO:0003676">
    <property type="term" value="F:nucleic acid binding"/>
    <property type="evidence" value="ECO:0007669"/>
    <property type="project" value="InterPro"/>
</dbReference>
<feature type="compositionally biased region" description="Basic and acidic residues" evidence="1">
    <location>
        <begin position="636"/>
        <end position="665"/>
    </location>
</feature>
<feature type="compositionally biased region" description="Low complexity" evidence="1">
    <location>
        <begin position="451"/>
        <end position="467"/>
    </location>
</feature>
<dbReference type="PANTHER" id="PTHR21678">
    <property type="entry name" value="GROWTH INHIBITION AND DIFFERENTIATION RELATED PROTEIN 88"/>
    <property type="match status" value="1"/>
</dbReference>
<proteinExistence type="predicted"/>
<feature type="compositionally biased region" description="Low complexity" evidence="1">
    <location>
        <begin position="294"/>
        <end position="311"/>
    </location>
</feature>
<feature type="compositionally biased region" description="Basic and acidic residues" evidence="1">
    <location>
        <begin position="419"/>
        <end position="435"/>
    </location>
</feature>
<organism evidence="2 3">
    <name type="scientific">Gallus gallus</name>
    <name type="common">Chicken</name>
    <dbReference type="NCBI Taxonomy" id="9031"/>
    <lineage>
        <taxon>Eukaryota</taxon>
        <taxon>Metazoa</taxon>
        <taxon>Chordata</taxon>
        <taxon>Craniata</taxon>
        <taxon>Vertebrata</taxon>
        <taxon>Euteleostomi</taxon>
        <taxon>Archelosauria</taxon>
        <taxon>Archosauria</taxon>
        <taxon>Dinosauria</taxon>
        <taxon>Saurischia</taxon>
        <taxon>Theropoda</taxon>
        <taxon>Coelurosauria</taxon>
        <taxon>Aves</taxon>
        <taxon>Neognathae</taxon>
        <taxon>Galloanserae</taxon>
        <taxon>Galliformes</taxon>
        <taxon>Phasianidae</taxon>
        <taxon>Phasianinae</taxon>
        <taxon>Gallus</taxon>
    </lineage>
</organism>
<reference evidence="2" key="1">
    <citation type="submission" date="2020-11" db="EMBL/GenBank/DDBJ databases">
        <title>Gallus gallus (Chicken) genome, bGalGal1, GRCg7b, maternal haplotype autosomes + Z &amp; W.</title>
        <authorList>
            <person name="Warren W."/>
            <person name="Formenti G."/>
            <person name="Fedrigo O."/>
            <person name="Haase B."/>
            <person name="Mountcastle J."/>
            <person name="Balacco J."/>
            <person name="Tracey A."/>
            <person name="Schneider V."/>
            <person name="Okimoto R."/>
            <person name="Cheng H."/>
            <person name="Hawken R."/>
            <person name="Howe K."/>
            <person name="Jarvis E.D."/>
        </authorList>
    </citation>
    <scope>NUCLEOTIDE SEQUENCE [LARGE SCALE GENOMIC DNA]</scope>
    <source>
        <strain evidence="2">Broiler</strain>
    </source>
</reference>
<dbReference type="CTD" id="27291"/>
<feature type="compositionally biased region" description="Low complexity" evidence="1">
    <location>
        <begin position="366"/>
        <end position="393"/>
    </location>
</feature>
<feature type="compositionally biased region" description="Basic and acidic residues" evidence="1">
    <location>
        <begin position="75"/>
        <end position="93"/>
    </location>
</feature>
<feature type="compositionally biased region" description="Basic and acidic residues" evidence="1">
    <location>
        <begin position="263"/>
        <end position="275"/>
    </location>
</feature>
<dbReference type="OMA" id="RQDKASH"/>
<gene>
    <name evidence="2" type="primary">R3HCC1L</name>
</gene>
<dbReference type="RefSeq" id="XP_046776652.1">
    <property type="nucleotide sequence ID" value="XM_046920696.1"/>
</dbReference>
<evidence type="ECO:0000313" key="3">
    <source>
        <dbReference type="Proteomes" id="UP000000539"/>
    </source>
</evidence>
<dbReference type="GeneID" id="423835"/>
<dbReference type="SUPFAM" id="SSF54928">
    <property type="entry name" value="RNA-binding domain, RBD"/>
    <property type="match status" value="1"/>
</dbReference>
<dbReference type="RefSeq" id="XP_046799159.1">
    <property type="nucleotide sequence ID" value="XM_046943203.1"/>
</dbReference>
<dbReference type="AlphaFoldDB" id="A0A8V0Z314"/>
<dbReference type="Proteomes" id="UP000000539">
    <property type="component" value="Chromosome 6"/>
</dbReference>
<dbReference type="GeneTree" id="ENSGT00530000063711"/>
<name>A0A8V0Z314_CHICK</name>
<feature type="region of interest" description="Disordered" evidence="1">
    <location>
        <begin position="44"/>
        <end position="202"/>
    </location>
</feature>
<feature type="compositionally biased region" description="Basic and acidic residues" evidence="1">
    <location>
        <begin position="163"/>
        <end position="174"/>
    </location>
</feature>
<keyword evidence="3" id="KW-1185">Reference proteome</keyword>
<dbReference type="OrthoDB" id="5418203at2759"/>
<dbReference type="PANTHER" id="PTHR21678:SF7">
    <property type="entry name" value="COILED-COIL DOMAIN-CONTAINING PROTEIN R3HCC1L"/>
    <property type="match status" value="1"/>
</dbReference>
<evidence type="ECO:0000256" key="1">
    <source>
        <dbReference type="SAM" id="MobiDB-lite"/>
    </source>
</evidence>